<dbReference type="Proteomes" id="UP000826587">
    <property type="component" value="Chromosome"/>
</dbReference>
<dbReference type="Gene3D" id="2.160.20.10">
    <property type="entry name" value="Single-stranded right-handed beta-helix, Pectin lyase-like"/>
    <property type="match status" value="1"/>
</dbReference>
<dbReference type="Gene3D" id="2.170.14.10">
    <property type="entry name" value="Phage P22 tailspike-like, N-terminal domain"/>
    <property type="match status" value="1"/>
</dbReference>
<feature type="domain" description="Rhamnogalacturonase A/B/Epimerase-like pectate lyase" evidence="2">
    <location>
        <begin position="195"/>
        <end position="312"/>
    </location>
</feature>
<evidence type="ECO:0000313" key="4">
    <source>
        <dbReference type="Proteomes" id="UP000826587"/>
    </source>
</evidence>
<feature type="domain" description="Bacteriophage P22 tailspike N-terminal" evidence="1">
    <location>
        <begin position="4"/>
        <end position="114"/>
    </location>
</feature>
<protein>
    <submittedName>
        <fullName evidence="3">Uncharacterized protein</fullName>
    </submittedName>
</protein>
<dbReference type="EMBL" id="CP080223">
    <property type="protein sequence ID" value="QYE38074.1"/>
    <property type="molecule type" value="Genomic_DNA"/>
</dbReference>
<dbReference type="InterPro" id="IPR024535">
    <property type="entry name" value="RHGA/B-epi-like_pectate_lyase"/>
</dbReference>
<evidence type="ECO:0000313" key="3">
    <source>
        <dbReference type="EMBL" id="QYE38074.1"/>
    </source>
</evidence>
<dbReference type="InterPro" id="IPR036730">
    <property type="entry name" value="P22_tailspike_N_sf"/>
</dbReference>
<reference evidence="3 4" key="1">
    <citation type="submission" date="2021-07" db="EMBL/GenBank/DDBJ databases">
        <title>Wild boars as the reservoir of a highly virulent clone of hybrid Shiga toxigenic and enterotoxigenic Escherichia coli responsible of edema disease.</title>
        <authorList>
            <person name="Perrat A."/>
            <person name="Branchu P."/>
            <person name="Decors A."/>
            <person name="Turci S."/>
            <person name="Bayon-Auboyer M.-H."/>
            <person name="Petit G."/>
            <person name="Grosbois V."/>
            <person name="Brugere H."/>
            <person name="Auvray F."/>
            <person name="Oswald E."/>
        </authorList>
    </citation>
    <scope>NUCLEOTIDE SEQUENCE [LARGE SCALE GENOMIC DNA]</scope>
    <source>
        <strain evidence="3 4">P13-6</strain>
    </source>
</reference>
<dbReference type="InterPro" id="IPR011050">
    <property type="entry name" value="Pectin_lyase_fold/virulence"/>
</dbReference>
<evidence type="ECO:0000259" key="1">
    <source>
        <dbReference type="Pfam" id="PF09008"/>
    </source>
</evidence>
<dbReference type="AlphaFoldDB" id="A0ABD7FCF7"/>
<evidence type="ECO:0000259" key="2">
    <source>
        <dbReference type="Pfam" id="PF12708"/>
    </source>
</evidence>
<dbReference type="FunFam" id="2.170.14.10:FF:000001">
    <property type="entry name" value="Tail spike protein"/>
    <property type="match status" value="1"/>
</dbReference>
<dbReference type="InterPro" id="IPR012334">
    <property type="entry name" value="Pectin_lyas_fold"/>
</dbReference>
<sequence>MTDSINANVVVSMPSQLFTMARSFKAVANGKIYIGKIDTDPVNPENQIQVYVENEDGSHVPVSQPIIINAAGYPVYNGQIAKFVTVQGHSMAVYDAYGAQQFYFPNVLKYDPDQLRQELASDRGATLSLSQIATSYGLDFSLGGVWQEGVLSNVDNWWWYNNKIYTGGSGTLPSSPALPWYEVTVADYISVAQFFPITGDPAADNSASFNAAAAVALSAGKRLFVPAGTYYVKSPVDLTIGTVDLFGDGVEKSFIIAGSGFTGETVVNMYYETDSIRRSTSISHVTVDGNNIANYACRIQYVHLGRTHNCRFINGVVANFYTINDWLNTYDCCSFVPAPNRGVHLAGANNRVTFNNCGFASNKVGEYAFYASGTSPIEGLSLIGCDLEFGIGHGMYLNTRVTNIVGGYYGEAIQGDIFTVPDGVVKISGVNAFVGYYNEGGRFVVLDNDAVVKVDSCWIADQGNFKLSLLASSTDNRAHAVFTNCYIGATVSGPQVMEGDCLGKINMRTFAESRAILYTMNNTGNTVTRSRYNSIGAKITINTVTTPSSNKLSLNTKIKDRGWKVNDRVYLIVTYESNVDINIYLSSSIYAASDATLFGTLPSTNGSLSTCYIANNIIPENTSEIFEFYVNGAGVGDYFAIQDVTLTDRSFTFSGTTMTTFAKAE</sequence>
<dbReference type="Pfam" id="PF12708">
    <property type="entry name" value="Pect-lyase_RHGA_epim"/>
    <property type="match status" value="1"/>
</dbReference>
<gene>
    <name evidence="3" type="ORF">KZW89_16600</name>
</gene>
<dbReference type="InterPro" id="IPR009093">
    <property type="entry name" value="P22_tailspike_N"/>
</dbReference>
<organism evidence="3 4">
    <name type="scientific">Escherichia coli O141:H4</name>
    <dbReference type="NCBI Taxonomy" id="2861806"/>
    <lineage>
        <taxon>Bacteria</taxon>
        <taxon>Pseudomonadati</taxon>
        <taxon>Pseudomonadota</taxon>
        <taxon>Gammaproteobacteria</taxon>
        <taxon>Enterobacterales</taxon>
        <taxon>Enterobacteriaceae</taxon>
        <taxon>Escherichia</taxon>
    </lineage>
</organism>
<dbReference type="Pfam" id="PF09008">
    <property type="entry name" value="Head_binding"/>
    <property type="match status" value="1"/>
</dbReference>
<dbReference type="RefSeq" id="WP_096937520.1">
    <property type="nucleotide sequence ID" value="NZ_CP080223.1"/>
</dbReference>
<dbReference type="SUPFAM" id="SSF51126">
    <property type="entry name" value="Pectin lyase-like"/>
    <property type="match status" value="1"/>
</dbReference>
<dbReference type="SUPFAM" id="SSF51327">
    <property type="entry name" value="Head-binding domain of phage P22 tailspike protein"/>
    <property type="match status" value="1"/>
</dbReference>
<accession>A0ABD7FCF7</accession>
<proteinExistence type="predicted"/>
<name>A0ABD7FCF7_ECOLX</name>